<evidence type="ECO:0000256" key="1">
    <source>
        <dbReference type="ARBA" id="ARBA00004302"/>
    </source>
</evidence>
<dbReference type="FunFam" id="2.10.25.10:FF:000051">
    <property type="entry name" value="Laminin subunit alpha 4"/>
    <property type="match status" value="1"/>
</dbReference>
<dbReference type="STRING" id="30732.ENSOMEP00000035658"/>
<evidence type="ECO:0000256" key="7">
    <source>
        <dbReference type="ARBA" id="ARBA00023292"/>
    </source>
</evidence>
<evidence type="ECO:0000313" key="10">
    <source>
        <dbReference type="Ensembl" id="ENSOMEP00000035658.1"/>
    </source>
</evidence>
<dbReference type="GO" id="GO:0005576">
    <property type="term" value="C:extracellular region"/>
    <property type="evidence" value="ECO:0007669"/>
    <property type="project" value="UniProtKB-ARBA"/>
</dbReference>
<dbReference type="GO" id="GO:0009887">
    <property type="term" value="P:animal organ morphogenesis"/>
    <property type="evidence" value="ECO:0007669"/>
    <property type="project" value="TreeGrafter"/>
</dbReference>
<feature type="domain" description="Laminin EGF-like" evidence="9">
    <location>
        <begin position="24"/>
        <end position="71"/>
    </location>
</feature>
<keyword evidence="7 8" id="KW-0424">Laminin EGF-like domain</keyword>
<protein>
    <recommendedName>
        <fullName evidence="9">Laminin EGF-like domain-containing protein</fullName>
    </recommendedName>
</protein>
<feature type="domain" description="Laminin EGF-like" evidence="9">
    <location>
        <begin position="74"/>
        <end position="121"/>
    </location>
</feature>
<dbReference type="GO" id="GO:0005604">
    <property type="term" value="C:basement membrane"/>
    <property type="evidence" value="ECO:0007669"/>
    <property type="project" value="UniProtKB-SubCell"/>
</dbReference>
<keyword evidence="5 8" id="KW-1015">Disulfide bond</keyword>
<keyword evidence="6" id="KW-0325">Glycoprotein</keyword>
<dbReference type="SUPFAM" id="SSF57196">
    <property type="entry name" value="EGF/Laminin"/>
    <property type="match status" value="2"/>
</dbReference>
<keyword evidence="4" id="KW-0964">Secreted</keyword>
<dbReference type="Proteomes" id="UP000261560">
    <property type="component" value="Unplaced"/>
</dbReference>
<keyword evidence="2" id="KW-0732">Signal</keyword>
<proteinExistence type="predicted"/>
<dbReference type="InterPro" id="IPR050440">
    <property type="entry name" value="Laminin/Netrin_ECM"/>
</dbReference>
<dbReference type="InterPro" id="IPR002049">
    <property type="entry name" value="LE_dom"/>
</dbReference>
<evidence type="ECO:0000259" key="9">
    <source>
        <dbReference type="PROSITE" id="PS50027"/>
    </source>
</evidence>
<dbReference type="GeneTree" id="ENSGT00940000156537"/>
<reference evidence="10" key="1">
    <citation type="submission" date="2025-08" db="UniProtKB">
        <authorList>
            <consortium name="Ensembl"/>
        </authorList>
    </citation>
    <scope>IDENTIFICATION</scope>
</reference>
<dbReference type="PaxDb" id="30732-ENSOMEP00000035658"/>
<dbReference type="PROSITE" id="PS50027">
    <property type="entry name" value="EGF_LAM_2"/>
    <property type="match status" value="2"/>
</dbReference>
<evidence type="ECO:0000256" key="4">
    <source>
        <dbReference type="ARBA" id="ARBA00022869"/>
    </source>
</evidence>
<dbReference type="AlphaFoldDB" id="A0A3B3DZW0"/>
<accession>A0A3B3DZW0</accession>
<feature type="disulfide bond" evidence="8">
    <location>
        <begin position="49"/>
        <end position="58"/>
    </location>
</feature>
<dbReference type="SMART" id="SM00180">
    <property type="entry name" value="EGF_Lam"/>
    <property type="match status" value="2"/>
</dbReference>
<evidence type="ECO:0000256" key="8">
    <source>
        <dbReference type="PROSITE-ProRule" id="PRU00460"/>
    </source>
</evidence>
<comment type="caution">
    <text evidence="8">Lacks conserved residue(s) required for the propagation of feature annotation.</text>
</comment>
<evidence type="ECO:0000256" key="6">
    <source>
        <dbReference type="ARBA" id="ARBA00023180"/>
    </source>
</evidence>
<dbReference type="PANTHER" id="PTHR10574">
    <property type="entry name" value="NETRIN/LAMININ-RELATED"/>
    <property type="match status" value="1"/>
</dbReference>
<name>A0A3B3DZW0_ORYME</name>
<dbReference type="FunFam" id="2.10.25.10:FF:000074">
    <property type="entry name" value="Laminin subunit alpha"/>
    <property type="match status" value="1"/>
</dbReference>
<evidence type="ECO:0000256" key="3">
    <source>
        <dbReference type="ARBA" id="ARBA00022737"/>
    </source>
</evidence>
<dbReference type="GO" id="GO:0009888">
    <property type="term" value="P:tissue development"/>
    <property type="evidence" value="ECO:0007669"/>
    <property type="project" value="TreeGrafter"/>
</dbReference>
<evidence type="ECO:0000256" key="2">
    <source>
        <dbReference type="ARBA" id="ARBA00022729"/>
    </source>
</evidence>
<sequence length="156" mass="17072">TPTTWRSACVRPTTAETPVRWGPCDCNGNSDPNMLFVDCHSQTGKCLSCMHNTAGDRCHLCAPGFYGDEDPCQCDCSPCGTKSCDPHSGQCHCKPGVTGARCERCECAPGFWDYGANGCKSECAGRAEGNLLFSLNVLKYFFFYTFTCVHKNVCFF</sequence>
<evidence type="ECO:0000256" key="5">
    <source>
        <dbReference type="ARBA" id="ARBA00023157"/>
    </source>
</evidence>
<organism evidence="10 11">
    <name type="scientific">Oryzias melastigma</name>
    <name type="common">Marine medaka</name>
    <dbReference type="NCBI Taxonomy" id="30732"/>
    <lineage>
        <taxon>Eukaryota</taxon>
        <taxon>Metazoa</taxon>
        <taxon>Chordata</taxon>
        <taxon>Craniata</taxon>
        <taxon>Vertebrata</taxon>
        <taxon>Euteleostomi</taxon>
        <taxon>Actinopterygii</taxon>
        <taxon>Neopterygii</taxon>
        <taxon>Teleostei</taxon>
        <taxon>Neoteleostei</taxon>
        <taxon>Acanthomorphata</taxon>
        <taxon>Ovalentaria</taxon>
        <taxon>Atherinomorphae</taxon>
        <taxon>Beloniformes</taxon>
        <taxon>Adrianichthyidae</taxon>
        <taxon>Oryziinae</taxon>
        <taxon>Oryzias</taxon>
    </lineage>
</organism>
<comment type="subcellular location">
    <subcellularLocation>
        <location evidence="1">Secreted</location>
        <location evidence="1">Extracellular space</location>
        <location evidence="1">Extracellular matrix</location>
        <location evidence="1">Basement membrane</location>
    </subcellularLocation>
</comment>
<keyword evidence="4" id="KW-0084">Basement membrane</keyword>
<dbReference type="PANTHER" id="PTHR10574:SF406">
    <property type="entry name" value="LAMININ SUBUNIT ALPHA 5"/>
    <property type="match status" value="1"/>
</dbReference>
<dbReference type="CDD" id="cd00055">
    <property type="entry name" value="EGF_Lam"/>
    <property type="match status" value="2"/>
</dbReference>
<dbReference type="Gene3D" id="2.10.25.10">
    <property type="entry name" value="Laminin"/>
    <property type="match status" value="2"/>
</dbReference>
<keyword evidence="11" id="KW-1185">Reference proteome</keyword>
<feature type="disulfide bond" evidence="8">
    <location>
        <begin position="93"/>
        <end position="102"/>
    </location>
</feature>
<dbReference type="PROSITE" id="PS01248">
    <property type="entry name" value="EGF_LAM_1"/>
    <property type="match status" value="1"/>
</dbReference>
<reference evidence="10" key="2">
    <citation type="submission" date="2025-09" db="UniProtKB">
        <authorList>
            <consortium name="Ensembl"/>
        </authorList>
    </citation>
    <scope>IDENTIFICATION</scope>
</reference>
<keyword evidence="4" id="KW-0272">Extracellular matrix</keyword>
<dbReference type="Ensembl" id="ENSOMET00000030757.1">
    <property type="protein sequence ID" value="ENSOMEP00000035658.1"/>
    <property type="gene ID" value="ENSOMEG00000023031.1"/>
</dbReference>
<dbReference type="Pfam" id="PF00053">
    <property type="entry name" value="EGF_laminin"/>
    <property type="match status" value="1"/>
</dbReference>
<evidence type="ECO:0000313" key="11">
    <source>
        <dbReference type="Proteomes" id="UP000261560"/>
    </source>
</evidence>
<keyword evidence="3" id="KW-0677">Repeat</keyword>